<reference evidence="4" key="2">
    <citation type="journal article" date="2020" name="Microbiol. Resour. Announc.">
        <title>Complete Genome Sequence of Moraxella osloensis Strain YV1, Isolated from an Australian Wastewater Treatment Plant.</title>
        <authorList>
            <person name="Batinovic S."/>
            <person name="Rice D.T.F."/>
            <person name="Seviour R.J."/>
            <person name="Petrovski S."/>
        </authorList>
    </citation>
    <scope>NUCLEOTIDE SEQUENCE</scope>
    <source>
        <strain evidence="4">YV1</strain>
    </source>
</reference>
<sequence length="91" mass="10051">MKKSLITSGLLALAMLSASSAFAEANCQAHPKNEQIPQADFQKALEKHGFTIKKFKTDGNCFEMYGKSKGGKKVEMYFDTKDGKIVKSEID</sequence>
<organism evidence="4">
    <name type="scientific">Faucicola osloensis</name>
    <name type="common">Moraxella osloensis</name>
    <dbReference type="NCBI Taxonomy" id="34062"/>
    <lineage>
        <taxon>Bacteria</taxon>
        <taxon>Pseudomonadati</taxon>
        <taxon>Pseudomonadota</taxon>
        <taxon>Gammaproteobacteria</taxon>
        <taxon>Moraxellales</taxon>
        <taxon>Moraxellaceae</taxon>
        <taxon>Faucicola</taxon>
    </lineage>
</organism>
<evidence type="ECO:0000313" key="4">
    <source>
        <dbReference type="EMBL" id="QHG10104.1"/>
    </source>
</evidence>
<dbReference type="Pfam" id="PF13670">
    <property type="entry name" value="PepSY_2"/>
    <property type="match status" value="1"/>
</dbReference>
<feature type="signal peptide" evidence="1">
    <location>
        <begin position="1"/>
        <end position="23"/>
    </location>
</feature>
<dbReference type="EMBL" id="CP024176">
    <property type="protein sequence ID" value="ATQ83994.1"/>
    <property type="molecule type" value="Genomic_DNA"/>
</dbReference>
<reference evidence="3" key="1">
    <citation type="submission" date="2017-11" db="EMBL/GenBank/DDBJ databases">
        <title>Complete Genome Sequence from Moraxella oslensis YHS isolated from human skin.</title>
        <authorList>
            <person name="Lee K."/>
            <person name="Lim J.Y."/>
            <person name="Hwang I."/>
        </authorList>
    </citation>
    <scope>NUCLEOTIDE SEQUENCE</scope>
    <source>
        <strain evidence="3">YHS</strain>
    </source>
</reference>
<gene>
    <name evidence="4" type="ORF">GSF12_09555</name>
    <name evidence="3" type="ORF">YHS_09245</name>
</gene>
<evidence type="ECO:0000313" key="3">
    <source>
        <dbReference type="EMBL" id="ATQ83994.1"/>
    </source>
</evidence>
<keyword evidence="1" id="KW-0732">Signal</keyword>
<evidence type="ECO:0000259" key="2">
    <source>
        <dbReference type="Pfam" id="PF13670"/>
    </source>
</evidence>
<protein>
    <submittedName>
        <fullName evidence="4">PepSY domain-containing protein</fullName>
    </submittedName>
</protein>
<proteinExistence type="predicted"/>
<evidence type="ECO:0000256" key="1">
    <source>
        <dbReference type="SAM" id="SignalP"/>
    </source>
</evidence>
<accession>A0A1B8PR50</accession>
<dbReference type="AlphaFoldDB" id="A0A1B8PR50"/>
<name>A0A1B8PR50_FAUOS</name>
<dbReference type="EMBL" id="CP047226">
    <property type="protein sequence ID" value="QHG10104.1"/>
    <property type="molecule type" value="Genomic_DNA"/>
</dbReference>
<dbReference type="InterPro" id="IPR025711">
    <property type="entry name" value="PepSY"/>
</dbReference>
<feature type="domain" description="PepSY" evidence="2">
    <location>
        <begin position="10"/>
        <end position="89"/>
    </location>
</feature>
<dbReference type="OrthoDB" id="5625293at2"/>
<feature type="chain" id="PRO_5015061002" evidence="1">
    <location>
        <begin position="24"/>
        <end position="91"/>
    </location>
</feature>